<sequence length="255" mass="29327">MLQKQFRQRIGLSENEEVTFNKLEDILIKTATTIPFENLRVIHATTKNITKQNLVDKILIQNEGGLCYELNSILYYFLLENEFDVSLIRGVIYDNNAQDWGPMGKTHIAILLKYDGAIYLVDTGFGGNLPLKPVPITGETIQSFNGEFRVIKQDTPHGNFLLQLKLKYKDADWKTGYAFDSNYIVQHISELNKIQETIIEHPQSPFNKRSLATKLQYDGSITLTENSLTIWKNGDETKESLPPHSFKQLYIKHFQ</sequence>
<organism evidence="3 4">
    <name type="scientific">Oceanobacillus kimchii</name>
    <dbReference type="NCBI Taxonomy" id="746691"/>
    <lineage>
        <taxon>Bacteria</taxon>
        <taxon>Bacillati</taxon>
        <taxon>Bacillota</taxon>
        <taxon>Bacilli</taxon>
        <taxon>Bacillales</taxon>
        <taxon>Bacillaceae</taxon>
        <taxon>Oceanobacillus</taxon>
    </lineage>
</organism>
<dbReference type="RefSeq" id="WP_215064370.1">
    <property type="nucleotide sequence ID" value="NZ_BSKO01000001.1"/>
</dbReference>
<dbReference type="PANTHER" id="PTHR11786">
    <property type="entry name" value="N-HYDROXYARYLAMINE O-ACETYLTRANSFERASE"/>
    <property type="match status" value="1"/>
</dbReference>
<dbReference type="PANTHER" id="PTHR11786:SF0">
    <property type="entry name" value="ARYLAMINE N-ACETYLTRANSFERASE 4-RELATED"/>
    <property type="match status" value="1"/>
</dbReference>
<keyword evidence="4" id="KW-1185">Reference proteome</keyword>
<evidence type="ECO:0000313" key="3">
    <source>
        <dbReference type="EMBL" id="GLO67931.1"/>
    </source>
</evidence>
<dbReference type="InterPro" id="IPR038765">
    <property type="entry name" value="Papain-like_cys_pep_sf"/>
</dbReference>
<evidence type="ECO:0000256" key="1">
    <source>
        <dbReference type="ARBA" id="ARBA00006547"/>
    </source>
</evidence>
<comment type="similarity">
    <text evidence="1 2">Belongs to the arylamine N-acetyltransferase family.</text>
</comment>
<dbReference type="Proteomes" id="UP001275436">
    <property type="component" value="Unassembled WGS sequence"/>
</dbReference>
<dbReference type="SUPFAM" id="SSF54001">
    <property type="entry name" value="Cysteine proteinases"/>
    <property type="match status" value="1"/>
</dbReference>
<comment type="caution">
    <text evidence="3">The sequence shown here is derived from an EMBL/GenBank/DDBJ whole genome shotgun (WGS) entry which is preliminary data.</text>
</comment>
<reference evidence="3 4" key="1">
    <citation type="submission" date="2023-02" db="EMBL/GenBank/DDBJ databases">
        <title>Oceanobacillus kimchii IFOP_LL358 isolated form Alexandrium catenella lab strain.</title>
        <authorList>
            <person name="Gajardo G."/>
            <person name="Ueki S."/>
            <person name="Maruyama F."/>
        </authorList>
    </citation>
    <scope>NUCLEOTIDE SEQUENCE [LARGE SCALE GENOMIC DNA]</scope>
    <source>
        <strain evidence="3 4">IFOP_LL358</strain>
    </source>
</reference>
<dbReference type="Gene3D" id="3.30.2140.20">
    <property type="match status" value="1"/>
</dbReference>
<gene>
    <name evidence="3" type="primary">yvcN</name>
    <name evidence="3" type="ORF">MACH08_37150</name>
</gene>
<dbReference type="InterPro" id="IPR053710">
    <property type="entry name" value="Arylamine_NAT_domain_sf"/>
</dbReference>
<proteinExistence type="inferred from homology"/>
<dbReference type="EMBL" id="BSKO01000001">
    <property type="protein sequence ID" value="GLO67931.1"/>
    <property type="molecule type" value="Genomic_DNA"/>
</dbReference>
<dbReference type="PRINTS" id="PR01543">
    <property type="entry name" value="ANATRNSFRASE"/>
</dbReference>
<dbReference type="InterPro" id="IPR001447">
    <property type="entry name" value="Arylamine_N-AcTrfase"/>
</dbReference>
<evidence type="ECO:0000313" key="4">
    <source>
        <dbReference type="Proteomes" id="UP001275436"/>
    </source>
</evidence>
<accession>A0ABQ5TQ20</accession>
<protein>
    <submittedName>
        <fullName evidence="3">Arylamine N-acetyltransferase</fullName>
    </submittedName>
</protein>
<dbReference type="Pfam" id="PF00797">
    <property type="entry name" value="Acetyltransf_2"/>
    <property type="match status" value="1"/>
</dbReference>
<name>A0ABQ5TQ20_9BACI</name>
<evidence type="ECO:0000256" key="2">
    <source>
        <dbReference type="RuleBase" id="RU003452"/>
    </source>
</evidence>